<keyword evidence="3" id="KW-1185">Reference proteome</keyword>
<comment type="caution">
    <text evidence="2">The sequence shown here is derived from an EMBL/GenBank/DDBJ whole genome shotgun (WGS) entry which is preliminary data.</text>
</comment>
<dbReference type="AlphaFoldDB" id="A0A4Y3QVV4"/>
<protein>
    <submittedName>
        <fullName evidence="2">Uncharacterized protein</fullName>
    </submittedName>
</protein>
<accession>A0A4Y3QVV4</accession>
<feature type="compositionally biased region" description="Basic and acidic residues" evidence="1">
    <location>
        <begin position="83"/>
        <end position="94"/>
    </location>
</feature>
<dbReference type="Proteomes" id="UP000319210">
    <property type="component" value="Unassembled WGS sequence"/>
</dbReference>
<dbReference type="EMBL" id="BJMM01000007">
    <property type="protein sequence ID" value="GEB49546.1"/>
    <property type="molecule type" value="Genomic_DNA"/>
</dbReference>
<evidence type="ECO:0000313" key="3">
    <source>
        <dbReference type="Proteomes" id="UP000319210"/>
    </source>
</evidence>
<feature type="compositionally biased region" description="Basic and acidic residues" evidence="1">
    <location>
        <begin position="106"/>
        <end position="118"/>
    </location>
</feature>
<name>A0A4Y3QVV4_STRCI</name>
<evidence type="ECO:0000313" key="2">
    <source>
        <dbReference type="EMBL" id="GEB49546.1"/>
    </source>
</evidence>
<organism evidence="2 3">
    <name type="scientific">Streptomyces cacaoi</name>
    <dbReference type="NCBI Taxonomy" id="1898"/>
    <lineage>
        <taxon>Bacteria</taxon>
        <taxon>Bacillati</taxon>
        <taxon>Actinomycetota</taxon>
        <taxon>Actinomycetes</taxon>
        <taxon>Kitasatosporales</taxon>
        <taxon>Streptomycetaceae</taxon>
        <taxon>Streptomyces</taxon>
    </lineage>
</organism>
<feature type="region of interest" description="Disordered" evidence="1">
    <location>
        <begin position="83"/>
        <end position="118"/>
    </location>
</feature>
<gene>
    <name evidence="2" type="ORF">SCA03_20970</name>
</gene>
<reference evidence="2 3" key="1">
    <citation type="submission" date="2019-06" db="EMBL/GenBank/DDBJ databases">
        <title>Whole genome shotgun sequence of Streptomyces cacaoi subsp. cacaoi NBRC 12748.</title>
        <authorList>
            <person name="Hosoyama A."/>
            <person name="Uohara A."/>
            <person name="Ohji S."/>
            <person name="Ichikawa N."/>
        </authorList>
    </citation>
    <scope>NUCLEOTIDE SEQUENCE [LARGE SCALE GENOMIC DNA]</scope>
    <source>
        <strain evidence="2 3">NBRC 12748</strain>
    </source>
</reference>
<sequence>MTDEHEPPSGKRPRQPCGACEAALEATVRAHARRESSGADAAARGACTAVGGRLARERVGAAVGKREGRRRATALDGWRCADAHPEHGTADRHPAPALGPCLLRRPAPDHDPHSPRNT</sequence>
<proteinExistence type="predicted"/>
<evidence type="ECO:0000256" key="1">
    <source>
        <dbReference type="SAM" id="MobiDB-lite"/>
    </source>
</evidence>